<keyword evidence="1" id="KW-0479">Metal-binding</keyword>
<dbReference type="GO" id="GO:0016491">
    <property type="term" value="F:oxidoreductase activity"/>
    <property type="evidence" value="ECO:0007669"/>
    <property type="project" value="UniProtKB-KW"/>
</dbReference>
<dbReference type="PANTHER" id="PTHR47990">
    <property type="entry name" value="2-OXOGLUTARATE (2OG) AND FE(II)-DEPENDENT OXYGENASE SUPERFAMILY PROTEIN-RELATED"/>
    <property type="match status" value="1"/>
</dbReference>
<organism evidence="3">
    <name type="scientific">Chromera velia CCMP2878</name>
    <dbReference type="NCBI Taxonomy" id="1169474"/>
    <lineage>
        <taxon>Eukaryota</taxon>
        <taxon>Sar</taxon>
        <taxon>Alveolata</taxon>
        <taxon>Colpodellida</taxon>
        <taxon>Chromeraceae</taxon>
        <taxon>Chromera</taxon>
    </lineage>
</organism>
<dbReference type="InterPro" id="IPR005123">
    <property type="entry name" value="Oxoglu/Fe-dep_dioxygenase_dom"/>
</dbReference>
<gene>
    <name evidence="3" type="ORF">Cvel_18681</name>
</gene>
<dbReference type="InterPro" id="IPR026992">
    <property type="entry name" value="DIOX_N"/>
</dbReference>
<evidence type="ECO:0000256" key="1">
    <source>
        <dbReference type="RuleBase" id="RU003682"/>
    </source>
</evidence>
<feature type="domain" description="Fe2OG dioxygenase" evidence="2">
    <location>
        <begin position="162"/>
        <end position="267"/>
    </location>
</feature>
<dbReference type="InterPro" id="IPR044861">
    <property type="entry name" value="IPNS-like_FE2OG_OXY"/>
</dbReference>
<dbReference type="EMBL" id="CDMZ01000621">
    <property type="protein sequence ID" value="CEM18127.1"/>
    <property type="molecule type" value="Genomic_DNA"/>
</dbReference>
<dbReference type="InterPro" id="IPR027443">
    <property type="entry name" value="IPNS-like_sf"/>
</dbReference>
<keyword evidence="1" id="KW-0408">Iron</keyword>
<protein>
    <recommendedName>
        <fullName evidence="2">Fe2OG dioxygenase domain-containing protein</fullName>
    </recommendedName>
</protein>
<dbReference type="GO" id="GO:0046872">
    <property type="term" value="F:metal ion binding"/>
    <property type="evidence" value="ECO:0007669"/>
    <property type="project" value="UniProtKB-KW"/>
</dbReference>
<dbReference type="Gene3D" id="2.60.120.330">
    <property type="entry name" value="B-lactam Antibiotic, Isopenicillin N Synthase, Chain"/>
    <property type="match status" value="1"/>
</dbReference>
<proteinExistence type="inferred from homology"/>
<reference evidence="3" key="1">
    <citation type="submission" date="2014-11" db="EMBL/GenBank/DDBJ databases">
        <authorList>
            <person name="Otto D Thomas"/>
            <person name="Naeem Raeece"/>
        </authorList>
    </citation>
    <scope>NUCLEOTIDE SEQUENCE</scope>
</reference>
<dbReference type="Pfam" id="PF14226">
    <property type="entry name" value="DIOX_N"/>
    <property type="match status" value="1"/>
</dbReference>
<dbReference type="PROSITE" id="PS51471">
    <property type="entry name" value="FE2OG_OXY"/>
    <property type="match status" value="1"/>
</dbReference>
<dbReference type="PRINTS" id="PR00682">
    <property type="entry name" value="IPNSYNTHASE"/>
</dbReference>
<dbReference type="Pfam" id="PF03171">
    <property type="entry name" value="2OG-FeII_Oxy"/>
    <property type="match status" value="1"/>
</dbReference>
<dbReference type="SUPFAM" id="SSF51197">
    <property type="entry name" value="Clavaminate synthase-like"/>
    <property type="match status" value="1"/>
</dbReference>
<dbReference type="PhylomeDB" id="A0A0G4FTF2"/>
<keyword evidence="1" id="KW-0560">Oxidoreductase</keyword>
<comment type="similarity">
    <text evidence="1">Belongs to the iron/ascorbate-dependent oxidoreductase family.</text>
</comment>
<dbReference type="InterPro" id="IPR050231">
    <property type="entry name" value="Iron_ascorbate_oxido_reductase"/>
</dbReference>
<evidence type="ECO:0000313" key="3">
    <source>
        <dbReference type="EMBL" id="CEM18127.1"/>
    </source>
</evidence>
<name>A0A0G4FTF2_9ALVE</name>
<dbReference type="VEuPathDB" id="CryptoDB:Cvel_18681"/>
<accession>A0A0G4FTF2</accession>
<evidence type="ECO:0000259" key="2">
    <source>
        <dbReference type="PROSITE" id="PS51471"/>
    </source>
</evidence>
<dbReference type="AlphaFoldDB" id="A0A0G4FTF2"/>
<sequence>MSEEADVCVAKVRRACCDFGFFLLTGHGLSEEEMAGALQLVKDLFALPSSEKQKMSSTLNKLNRGYTAMSEETLDPEKQSEGDTKEGFYMGREVAADSPEAQTPLTGPNVWPPEDVLPGWRRGMEQYYEKMTALGHRLLRLVARSLQIEPDFFDAKFRPGMRWLRPLHYAPQKSDVEKGVLGAGEHTDYGMLTILLTDGIRGLEILPKKEGQRGTEWVEVPHVQGGFVVNLGDMLERWTNGVYMSTPHRVVMKDAVHRYSLPFFFEPNFDCRVETVSTCVEDGQPPLYPPVVFGEHLLGKYAKTHKDFEGKPKD</sequence>